<dbReference type="Pfam" id="PF13417">
    <property type="entry name" value="GST_N_3"/>
    <property type="match status" value="1"/>
</dbReference>
<evidence type="ECO:0000313" key="3">
    <source>
        <dbReference type="Proteomes" id="UP000037600"/>
    </source>
</evidence>
<dbReference type="Gene3D" id="3.40.30.10">
    <property type="entry name" value="Glutaredoxin"/>
    <property type="match status" value="1"/>
</dbReference>
<organism evidence="2 3">
    <name type="scientific">Catenovulum maritimum</name>
    <dbReference type="NCBI Taxonomy" id="1513271"/>
    <lineage>
        <taxon>Bacteria</taxon>
        <taxon>Pseudomonadati</taxon>
        <taxon>Pseudomonadota</taxon>
        <taxon>Gammaproteobacteria</taxon>
        <taxon>Alteromonadales</taxon>
        <taxon>Alteromonadaceae</taxon>
        <taxon>Catenovulum</taxon>
    </lineage>
</organism>
<reference evidence="2 3" key="1">
    <citation type="submission" date="2015-04" db="EMBL/GenBank/DDBJ databases">
        <title>Draft Genome Sequence of the Novel Agar-Digesting Marine Bacterium Q1.</title>
        <authorList>
            <person name="Li Y."/>
            <person name="Li D."/>
            <person name="Chen G."/>
            <person name="Du Z."/>
        </authorList>
    </citation>
    <scope>NUCLEOTIDE SEQUENCE [LARGE SCALE GENOMIC DNA]</scope>
    <source>
        <strain evidence="2 3">Q1</strain>
    </source>
</reference>
<keyword evidence="3" id="KW-1185">Reference proteome</keyword>
<dbReference type="PROSITE" id="PS50404">
    <property type="entry name" value="GST_NTER"/>
    <property type="match status" value="1"/>
</dbReference>
<dbReference type="Gene3D" id="1.20.1050.10">
    <property type="match status" value="1"/>
</dbReference>
<feature type="domain" description="GST N-terminal" evidence="1">
    <location>
        <begin position="1"/>
        <end position="79"/>
    </location>
</feature>
<proteinExistence type="predicted"/>
<evidence type="ECO:0000259" key="1">
    <source>
        <dbReference type="PROSITE" id="PS50404"/>
    </source>
</evidence>
<name>A0A0J8H0Y1_9ALTE</name>
<gene>
    <name evidence="2" type="ORF">XM47_00635</name>
</gene>
<protein>
    <recommendedName>
        <fullName evidence="1">GST N-terminal domain-containing protein</fullName>
    </recommendedName>
</protein>
<dbReference type="InterPro" id="IPR004045">
    <property type="entry name" value="Glutathione_S-Trfase_N"/>
</dbReference>
<comment type="caution">
    <text evidence="2">The sequence shown here is derived from an EMBL/GenBank/DDBJ whole genome shotgun (WGS) entry which is preliminary data.</text>
</comment>
<dbReference type="EMBL" id="LAZL01000002">
    <property type="protein sequence ID" value="KMT66673.1"/>
    <property type="molecule type" value="Genomic_DNA"/>
</dbReference>
<dbReference type="InterPro" id="IPR036249">
    <property type="entry name" value="Thioredoxin-like_sf"/>
</dbReference>
<sequence length="191" mass="21995">MAITLYGSLPSPYVRRIRILLDGVDYKFEQINVYEDSARAEYAKLTPIKKLPLLTDGEQSIFDSHIIAQYVFAKKQQAQPSIDVLNLVSAVDAVTDSLIILFMAKRSEIETSEDKLIFKLQLTRIPDCLTWLNEQAKQGKFESLNYATIALISLIDWAEFRQLYDFSDYPDLIKVRDTFAETEIIKQTYPQ</sequence>
<dbReference type="AlphaFoldDB" id="A0A0J8H0Y1"/>
<dbReference type="InterPro" id="IPR036282">
    <property type="entry name" value="Glutathione-S-Trfase_C_sf"/>
</dbReference>
<accession>A0A0J8H0Y1</accession>
<dbReference type="SUPFAM" id="SSF52833">
    <property type="entry name" value="Thioredoxin-like"/>
    <property type="match status" value="1"/>
</dbReference>
<dbReference type="RefSeq" id="WP_048688187.1">
    <property type="nucleotide sequence ID" value="NZ_KQ130482.1"/>
</dbReference>
<dbReference type="OrthoDB" id="8634103at2"/>
<dbReference type="STRING" id="1513271.XM47_00635"/>
<dbReference type="Proteomes" id="UP000037600">
    <property type="component" value="Unassembled WGS sequence"/>
</dbReference>
<dbReference type="CDD" id="cd00570">
    <property type="entry name" value="GST_N_family"/>
    <property type="match status" value="1"/>
</dbReference>
<dbReference type="SUPFAM" id="SSF47616">
    <property type="entry name" value="GST C-terminal domain-like"/>
    <property type="match status" value="1"/>
</dbReference>
<evidence type="ECO:0000313" key="2">
    <source>
        <dbReference type="EMBL" id="KMT66673.1"/>
    </source>
</evidence>